<dbReference type="WBParaSite" id="ACRNAN_Path_624.g2321.t1">
    <property type="protein sequence ID" value="ACRNAN_Path_624.g2321.t1"/>
    <property type="gene ID" value="ACRNAN_Path_624.g2321"/>
</dbReference>
<feature type="transmembrane region" description="Helical" evidence="1">
    <location>
        <begin position="49"/>
        <end position="68"/>
    </location>
</feature>
<keyword evidence="1" id="KW-1133">Transmembrane helix</keyword>
<keyword evidence="1" id="KW-0472">Membrane</keyword>
<name>A0A914C922_9BILA</name>
<evidence type="ECO:0000313" key="2">
    <source>
        <dbReference type="Proteomes" id="UP000887540"/>
    </source>
</evidence>
<organism evidence="2 3">
    <name type="scientific">Acrobeloides nanus</name>
    <dbReference type="NCBI Taxonomy" id="290746"/>
    <lineage>
        <taxon>Eukaryota</taxon>
        <taxon>Metazoa</taxon>
        <taxon>Ecdysozoa</taxon>
        <taxon>Nematoda</taxon>
        <taxon>Chromadorea</taxon>
        <taxon>Rhabditida</taxon>
        <taxon>Tylenchina</taxon>
        <taxon>Cephalobomorpha</taxon>
        <taxon>Cephaloboidea</taxon>
        <taxon>Cephalobidae</taxon>
        <taxon>Acrobeloides</taxon>
    </lineage>
</organism>
<protein>
    <submittedName>
        <fullName evidence="3">Uncharacterized protein</fullName>
    </submittedName>
</protein>
<keyword evidence="2" id="KW-1185">Reference proteome</keyword>
<sequence length="96" mass="11676">MNVMMRVRMLDIPSLYYVSTRYQYNKPPNSRVPRFIRRFLMLYPVNYESILKCVLVVTAAFPFARMLYKKFTASPEELEEIDKRVQAFRHQDHPRR</sequence>
<accession>A0A914C922</accession>
<proteinExistence type="predicted"/>
<reference evidence="3" key="1">
    <citation type="submission" date="2022-11" db="UniProtKB">
        <authorList>
            <consortium name="WormBaseParasite"/>
        </authorList>
    </citation>
    <scope>IDENTIFICATION</scope>
</reference>
<dbReference type="AlphaFoldDB" id="A0A914C922"/>
<keyword evidence="1" id="KW-0812">Transmembrane</keyword>
<evidence type="ECO:0000313" key="3">
    <source>
        <dbReference type="WBParaSite" id="ACRNAN_Path_624.g2321.t1"/>
    </source>
</evidence>
<evidence type="ECO:0000256" key="1">
    <source>
        <dbReference type="SAM" id="Phobius"/>
    </source>
</evidence>
<dbReference type="Proteomes" id="UP000887540">
    <property type="component" value="Unplaced"/>
</dbReference>